<gene>
    <name evidence="1" type="primary">ga04459</name>
    <name evidence="1" type="ORF">PR202_ga04459</name>
</gene>
<evidence type="ECO:0000313" key="2">
    <source>
        <dbReference type="Proteomes" id="UP001054889"/>
    </source>
</evidence>
<organism evidence="1 2">
    <name type="scientific">Eleusine coracana subsp. coracana</name>
    <dbReference type="NCBI Taxonomy" id="191504"/>
    <lineage>
        <taxon>Eukaryota</taxon>
        <taxon>Viridiplantae</taxon>
        <taxon>Streptophyta</taxon>
        <taxon>Embryophyta</taxon>
        <taxon>Tracheophyta</taxon>
        <taxon>Spermatophyta</taxon>
        <taxon>Magnoliopsida</taxon>
        <taxon>Liliopsida</taxon>
        <taxon>Poales</taxon>
        <taxon>Poaceae</taxon>
        <taxon>PACMAD clade</taxon>
        <taxon>Chloridoideae</taxon>
        <taxon>Cynodonteae</taxon>
        <taxon>Eleusininae</taxon>
        <taxon>Eleusine</taxon>
    </lineage>
</organism>
<dbReference type="InterPro" id="IPR055300">
    <property type="entry name" value="CWZF3/5/7"/>
</dbReference>
<proteinExistence type="predicted"/>
<sequence length="124" mass="13846">MGYEEGELELEEGEAAFCGGAAYGYRYGGGDTVEVVDLNTFTYIDEKLQYLLGCFQKKFEGEISAENLGSQYGGYGSFIAKHTHIPSPLVLSESRSPVVPPPHQRSPYVPMEVLFYKVHFMLTY</sequence>
<dbReference type="PANTHER" id="PTHR46524">
    <property type="entry name" value="CW-TYPE ZINC FINGER"/>
    <property type="match status" value="1"/>
</dbReference>
<name>A0AAV5BQE0_ELECO</name>
<reference evidence="1" key="2">
    <citation type="submission" date="2021-12" db="EMBL/GenBank/DDBJ databases">
        <title>Resequencing data analysis of finger millet.</title>
        <authorList>
            <person name="Hatakeyama M."/>
            <person name="Aluri S."/>
            <person name="Balachadran M.T."/>
            <person name="Sivarajan S.R."/>
            <person name="Poveda L."/>
            <person name="Shimizu-Inatsugi R."/>
            <person name="Schlapbach R."/>
            <person name="Sreeman S.M."/>
            <person name="Shimizu K.K."/>
        </authorList>
    </citation>
    <scope>NUCLEOTIDE SEQUENCE</scope>
</reference>
<protein>
    <submittedName>
        <fullName evidence="1">Uncharacterized protein</fullName>
    </submittedName>
</protein>
<comment type="caution">
    <text evidence="1">The sequence shown here is derived from an EMBL/GenBank/DDBJ whole genome shotgun (WGS) entry which is preliminary data.</text>
</comment>
<evidence type="ECO:0000313" key="1">
    <source>
        <dbReference type="EMBL" id="GJM88401.1"/>
    </source>
</evidence>
<reference evidence="1" key="1">
    <citation type="journal article" date="2018" name="DNA Res.">
        <title>Multiple hybrid de novo genome assembly of finger millet, an orphan allotetraploid crop.</title>
        <authorList>
            <person name="Hatakeyama M."/>
            <person name="Aluri S."/>
            <person name="Balachadran M.T."/>
            <person name="Sivarajan S.R."/>
            <person name="Patrignani A."/>
            <person name="Gruter S."/>
            <person name="Poveda L."/>
            <person name="Shimizu-Inatsugi R."/>
            <person name="Baeten J."/>
            <person name="Francoijs K.J."/>
            <person name="Nataraja K.N."/>
            <person name="Reddy Y.A.N."/>
            <person name="Phadnis S."/>
            <person name="Ravikumar R.L."/>
            <person name="Schlapbach R."/>
            <person name="Sreeman S.M."/>
            <person name="Shimizu K.K."/>
        </authorList>
    </citation>
    <scope>NUCLEOTIDE SEQUENCE</scope>
</reference>
<dbReference type="PANTHER" id="PTHR46524:SF2">
    <property type="entry name" value="CYSTEINE-TRYPTOPHAN DOMAIN-CONTAINING ZINC FINGER PROTEIN 5"/>
    <property type="match status" value="1"/>
</dbReference>
<dbReference type="EMBL" id="BQKI01000002">
    <property type="protein sequence ID" value="GJM88401.1"/>
    <property type="molecule type" value="Genomic_DNA"/>
</dbReference>
<dbReference type="Proteomes" id="UP001054889">
    <property type="component" value="Unassembled WGS sequence"/>
</dbReference>
<keyword evidence="2" id="KW-1185">Reference proteome</keyword>
<accession>A0AAV5BQE0</accession>
<dbReference type="AlphaFoldDB" id="A0AAV5BQE0"/>